<keyword evidence="2" id="KW-1133">Transmembrane helix</keyword>
<evidence type="ECO:0000256" key="2">
    <source>
        <dbReference type="SAM" id="Phobius"/>
    </source>
</evidence>
<keyword evidence="1" id="KW-0175">Coiled coil</keyword>
<dbReference type="AlphaFoldDB" id="A0AA36IA63"/>
<proteinExistence type="predicted"/>
<accession>A0AA36IA63</accession>
<keyword evidence="2" id="KW-0812">Transmembrane</keyword>
<feature type="transmembrane region" description="Helical" evidence="2">
    <location>
        <begin position="238"/>
        <end position="259"/>
    </location>
</feature>
<evidence type="ECO:0000313" key="5">
    <source>
        <dbReference type="Proteomes" id="UP001178507"/>
    </source>
</evidence>
<dbReference type="Proteomes" id="UP001178507">
    <property type="component" value="Unassembled WGS sequence"/>
</dbReference>
<reference evidence="4" key="1">
    <citation type="submission" date="2023-08" db="EMBL/GenBank/DDBJ databases">
        <authorList>
            <person name="Chen Y."/>
            <person name="Shah S."/>
            <person name="Dougan E. K."/>
            <person name="Thang M."/>
            <person name="Chan C."/>
        </authorList>
    </citation>
    <scope>NUCLEOTIDE SEQUENCE</scope>
</reference>
<protein>
    <submittedName>
        <fullName evidence="4">Uncharacterized protein</fullName>
    </submittedName>
</protein>
<feature type="coiled-coil region" evidence="1">
    <location>
        <begin position="28"/>
        <end position="55"/>
    </location>
</feature>
<keyword evidence="2" id="KW-0472">Membrane</keyword>
<dbReference type="EMBL" id="CAUJNA010000965">
    <property type="protein sequence ID" value="CAJ1382960.1"/>
    <property type="molecule type" value="Genomic_DNA"/>
</dbReference>
<keyword evidence="5" id="KW-1185">Reference proteome</keyword>
<evidence type="ECO:0000256" key="3">
    <source>
        <dbReference type="SAM" id="SignalP"/>
    </source>
</evidence>
<gene>
    <name evidence="4" type="ORF">EVOR1521_LOCUS10204</name>
</gene>
<name>A0AA36IA63_9DINO</name>
<feature type="chain" id="PRO_5041334244" evidence="3">
    <location>
        <begin position="16"/>
        <end position="282"/>
    </location>
</feature>
<evidence type="ECO:0000313" key="4">
    <source>
        <dbReference type="EMBL" id="CAJ1382960.1"/>
    </source>
</evidence>
<organism evidence="4 5">
    <name type="scientific">Effrenium voratum</name>
    <dbReference type="NCBI Taxonomy" id="2562239"/>
    <lineage>
        <taxon>Eukaryota</taxon>
        <taxon>Sar</taxon>
        <taxon>Alveolata</taxon>
        <taxon>Dinophyceae</taxon>
        <taxon>Suessiales</taxon>
        <taxon>Symbiodiniaceae</taxon>
        <taxon>Effrenium</taxon>
    </lineage>
</organism>
<keyword evidence="3" id="KW-0732">Signal</keyword>
<comment type="caution">
    <text evidence="4">The sequence shown here is derived from an EMBL/GenBank/DDBJ whole genome shotgun (WGS) entry which is preliminary data.</text>
</comment>
<evidence type="ECO:0000256" key="1">
    <source>
        <dbReference type="SAM" id="Coils"/>
    </source>
</evidence>
<feature type="signal peptide" evidence="3">
    <location>
        <begin position="1"/>
        <end position="15"/>
    </location>
</feature>
<sequence length="282" mass="29467">MTALLLWALLGACRAEDYPHYVPACGSCNTAQTAAEEAAKEHRSLAEQAKAAAAAGAGAAAALSLSPEYQAQYAGKAAFEVYHKAGQPLDDCAFEAAKEAARTAEAAGLDKEAQLKSGTITAALSLGSIGQSGQQRADGALHAAKALARRLYPAAEQQAAVDAMDGPISFITGVLPTGHWNPEPNLLEEPASPINELLKEKAAAEHTEVQKPAEAILDVNSASGLKASAAHGEGLPGYAWFLISFAVVLSLFGAFLLCYRKMGDSRDRMILDEGDEDDDDLE</sequence>